<dbReference type="EMBL" id="CASHTH010001396">
    <property type="protein sequence ID" value="CAI8014867.1"/>
    <property type="molecule type" value="Genomic_DNA"/>
</dbReference>
<dbReference type="PROSITE" id="PS00180">
    <property type="entry name" value="GLNA_1"/>
    <property type="match status" value="1"/>
</dbReference>
<keyword evidence="3" id="KW-0963">Cytoplasm</keyword>
<organism evidence="14 15">
    <name type="scientific">Geodia barretti</name>
    <name type="common">Barrett's horny sponge</name>
    <dbReference type="NCBI Taxonomy" id="519541"/>
    <lineage>
        <taxon>Eukaryota</taxon>
        <taxon>Metazoa</taxon>
        <taxon>Porifera</taxon>
        <taxon>Demospongiae</taxon>
        <taxon>Heteroscleromorpha</taxon>
        <taxon>Tetractinellida</taxon>
        <taxon>Astrophorina</taxon>
        <taxon>Geodiidae</taxon>
        <taxon>Geodia</taxon>
    </lineage>
</organism>
<dbReference type="PANTHER" id="PTHR43407:SF1">
    <property type="entry name" value="LENGSIN"/>
    <property type="match status" value="1"/>
</dbReference>
<feature type="domain" description="GS beta-grasp" evidence="12">
    <location>
        <begin position="13"/>
        <end position="97"/>
    </location>
</feature>
<evidence type="ECO:0000256" key="3">
    <source>
        <dbReference type="ARBA" id="ARBA00022490"/>
    </source>
</evidence>
<comment type="function">
    <text evidence="7">May act as a component of the cytoskeleton or as a chaperone for the reorganization of intermediate filament proteins during terminal differentiation in the lens. Does not seem to have enzymatic activity.</text>
</comment>
<comment type="catalytic activity">
    <reaction evidence="11">
        <text>L-glutamate + NH4(+) + ATP = L-glutamine + ADP + phosphate + H(+)</text>
        <dbReference type="Rhea" id="RHEA:16169"/>
        <dbReference type="ChEBI" id="CHEBI:15378"/>
        <dbReference type="ChEBI" id="CHEBI:28938"/>
        <dbReference type="ChEBI" id="CHEBI:29985"/>
        <dbReference type="ChEBI" id="CHEBI:30616"/>
        <dbReference type="ChEBI" id="CHEBI:43474"/>
        <dbReference type="ChEBI" id="CHEBI:58359"/>
        <dbReference type="ChEBI" id="CHEBI:456216"/>
        <dbReference type="EC" id="6.3.1.2"/>
    </reaction>
</comment>
<evidence type="ECO:0000256" key="10">
    <source>
        <dbReference type="RuleBase" id="RU000384"/>
    </source>
</evidence>
<dbReference type="PROSITE" id="PS51986">
    <property type="entry name" value="GS_BETA_GRASP"/>
    <property type="match status" value="1"/>
</dbReference>
<evidence type="ECO:0000256" key="1">
    <source>
        <dbReference type="ARBA" id="ARBA00004496"/>
    </source>
</evidence>
<evidence type="ECO:0000313" key="14">
    <source>
        <dbReference type="EMBL" id="CAI8014867.1"/>
    </source>
</evidence>
<dbReference type="SMART" id="SM01230">
    <property type="entry name" value="Gln-synt_C"/>
    <property type="match status" value="1"/>
</dbReference>
<dbReference type="GO" id="GO:0005737">
    <property type="term" value="C:cytoplasm"/>
    <property type="evidence" value="ECO:0007669"/>
    <property type="project" value="UniProtKB-SubCell"/>
</dbReference>
<dbReference type="GO" id="GO:0006542">
    <property type="term" value="P:glutamine biosynthetic process"/>
    <property type="evidence" value="ECO:0007669"/>
    <property type="project" value="InterPro"/>
</dbReference>
<comment type="caution">
    <text evidence="14">The sequence shown here is derived from an EMBL/GenBank/DDBJ whole genome shotgun (WGS) entry which is preliminary data.</text>
</comment>
<dbReference type="InterPro" id="IPR027303">
    <property type="entry name" value="Gln_synth_gly_rich_site"/>
</dbReference>
<dbReference type="NCBIfam" id="TIGR00653">
    <property type="entry name" value="GlnA"/>
    <property type="match status" value="1"/>
</dbReference>
<comment type="similarity">
    <text evidence="2 9 10">Belongs to the glutamine synthetase family.</text>
</comment>
<evidence type="ECO:0000256" key="5">
    <source>
        <dbReference type="ARBA" id="ARBA00022741"/>
    </source>
</evidence>
<keyword evidence="5 11" id="KW-0547">Nucleotide-binding</keyword>
<dbReference type="EC" id="6.3.1.2" evidence="11"/>
<dbReference type="InterPro" id="IPR036651">
    <property type="entry name" value="Gln_synt_N_sf"/>
</dbReference>
<dbReference type="Gene3D" id="3.30.590.10">
    <property type="entry name" value="Glutamine synthetase/guanido kinase, catalytic domain"/>
    <property type="match status" value="1"/>
</dbReference>
<accession>A0AA35RRA8</accession>
<keyword evidence="15" id="KW-1185">Reference proteome</keyword>
<dbReference type="SUPFAM" id="SSF54368">
    <property type="entry name" value="Glutamine synthetase, N-terminal domain"/>
    <property type="match status" value="1"/>
</dbReference>
<evidence type="ECO:0000256" key="7">
    <source>
        <dbReference type="ARBA" id="ARBA00037583"/>
    </source>
</evidence>
<proteinExistence type="inferred from homology"/>
<dbReference type="PANTHER" id="PTHR43407">
    <property type="entry name" value="GLUTAMINE SYNTHETASE"/>
    <property type="match status" value="1"/>
</dbReference>
<dbReference type="GO" id="GO:0019740">
    <property type="term" value="P:nitrogen utilization"/>
    <property type="evidence" value="ECO:0007669"/>
    <property type="project" value="TreeGrafter"/>
</dbReference>
<evidence type="ECO:0000313" key="15">
    <source>
        <dbReference type="Proteomes" id="UP001174909"/>
    </source>
</evidence>
<evidence type="ECO:0000256" key="8">
    <source>
        <dbReference type="ARBA" id="ARBA00038790"/>
    </source>
</evidence>
<dbReference type="InterPro" id="IPR027302">
    <property type="entry name" value="Gln_synth_N_conserv_site"/>
</dbReference>
<dbReference type="Proteomes" id="UP001174909">
    <property type="component" value="Unassembled WGS sequence"/>
</dbReference>
<evidence type="ECO:0000256" key="11">
    <source>
        <dbReference type="RuleBase" id="RU004356"/>
    </source>
</evidence>
<name>A0AA35RRA8_GEOBA</name>
<dbReference type="Gene3D" id="3.10.20.70">
    <property type="entry name" value="Glutamine synthetase, N-terminal domain"/>
    <property type="match status" value="1"/>
</dbReference>
<dbReference type="Pfam" id="PF00120">
    <property type="entry name" value="Gln-synt_C"/>
    <property type="match status" value="1"/>
</dbReference>
<evidence type="ECO:0000256" key="9">
    <source>
        <dbReference type="PROSITE-ProRule" id="PRU01330"/>
    </source>
</evidence>
<reference evidence="14" key="1">
    <citation type="submission" date="2023-03" db="EMBL/GenBank/DDBJ databases">
        <authorList>
            <person name="Steffen K."/>
            <person name="Cardenas P."/>
        </authorList>
    </citation>
    <scope>NUCLEOTIDE SEQUENCE</scope>
</reference>
<feature type="domain" description="GS catalytic" evidence="13">
    <location>
        <begin position="105"/>
        <end position="454"/>
    </location>
</feature>
<evidence type="ECO:0000259" key="12">
    <source>
        <dbReference type="PROSITE" id="PS51986"/>
    </source>
</evidence>
<dbReference type="InterPro" id="IPR004809">
    <property type="entry name" value="Gln_synth_I"/>
</dbReference>
<dbReference type="PROSITE" id="PS51987">
    <property type="entry name" value="GS_CATALYTIC"/>
    <property type="match status" value="1"/>
</dbReference>
<comment type="subcellular location">
    <subcellularLocation>
        <location evidence="1">Cytoplasm</location>
    </subcellularLocation>
</comment>
<dbReference type="GO" id="GO:0016020">
    <property type="term" value="C:membrane"/>
    <property type="evidence" value="ECO:0007669"/>
    <property type="project" value="TreeGrafter"/>
</dbReference>
<protein>
    <recommendedName>
        <fullName evidence="11">Glutamine synthetase</fullName>
        <ecNumber evidence="11">6.3.1.2</ecNumber>
    </recommendedName>
</protein>
<sequence length="454" mass="50438">MTPSEVIDFCKSNGIGIIDLRFTDLPGTLQHVSVPLSELTEANLAEGYGFDGSSIRGFKSIDESDMLLIPDTTTAATDPFFQIPTLHMICDVMDPITRDSYSRDPRHVAHKAEAYLKDSGIADTTNSAYYFIDSDEGFWNTGAESTIGGGNNLAYRPRNKEGYFPAPPFDTFQDIRSEMVQKIEHFGIIVEKHHHEVATAGQAEIDVRYDSLTKMADTIAILKYVVKNVAKAHGKVATFMPKPLFGDNGTGMHTHQSLWRDGNNLFYDANGYAMLSATCRHYIGGLLQHAPALLAFAAPTTNSYKRLVPGFEAPVNLVYSVRNRSACIRIPTYSASPSARRLEFRAPDPSCNPYLAFSAMLMAGIDGVINEIEPPDPVDQNLYEMSAAELSSIRQVPSSLGEALEALERDNEFLMRGGVFTDDLIETWLESKKVDVDDLRLRPHPYEFFKYFDA</sequence>
<keyword evidence="4 11" id="KW-0436">Ligase</keyword>
<dbReference type="InterPro" id="IPR014746">
    <property type="entry name" value="Gln_synth/guanido_kin_cat_dom"/>
</dbReference>
<keyword evidence="6 11" id="KW-0067">ATP-binding</keyword>
<dbReference type="PROSITE" id="PS00181">
    <property type="entry name" value="GLNA_ATP"/>
    <property type="match status" value="1"/>
</dbReference>
<evidence type="ECO:0000256" key="2">
    <source>
        <dbReference type="ARBA" id="ARBA00009897"/>
    </source>
</evidence>
<dbReference type="GO" id="GO:0005524">
    <property type="term" value="F:ATP binding"/>
    <property type="evidence" value="ECO:0007669"/>
    <property type="project" value="UniProtKB-KW"/>
</dbReference>
<dbReference type="InterPro" id="IPR008146">
    <property type="entry name" value="Gln_synth_cat_dom"/>
</dbReference>
<dbReference type="AlphaFoldDB" id="A0AA35RRA8"/>
<dbReference type="GO" id="GO:0004356">
    <property type="term" value="F:glutamine synthetase activity"/>
    <property type="evidence" value="ECO:0007669"/>
    <property type="project" value="UniProtKB-EC"/>
</dbReference>
<comment type="subunit">
    <text evidence="8">Dodecamer. Interacts with BFSP2 and VIM.</text>
</comment>
<evidence type="ECO:0000259" key="13">
    <source>
        <dbReference type="PROSITE" id="PS51987"/>
    </source>
</evidence>
<dbReference type="SUPFAM" id="SSF55931">
    <property type="entry name" value="Glutamine synthetase/guanido kinase"/>
    <property type="match status" value="1"/>
</dbReference>
<evidence type="ECO:0000256" key="4">
    <source>
        <dbReference type="ARBA" id="ARBA00022598"/>
    </source>
</evidence>
<gene>
    <name evidence="14" type="ORF">GBAR_LOCUS9271</name>
</gene>
<dbReference type="InterPro" id="IPR008147">
    <property type="entry name" value="Gln_synt_N"/>
</dbReference>
<evidence type="ECO:0000256" key="6">
    <source>
        <dbReference type="ARBA" id="ARBA00022840"/>
    </source>
</evidence>
<dbReference type="Pfam" id="PF03951">
    <property type="entry name" value="Gln-synt_N"/>
    <property type="match status" value="1"/>
</dbReference>